<sequence length="218" mass="23181">MCECLNTIVETAVCVQAGALVDADSPSRFRAVAAWADHDHHVDVAMARSAPLHYTVALINVPRGGAAASWLVAELARILTVEESCGLHPAWRAYGGLWLAQMAAIVALRSTDPSVAEQALTVAREAVEAVGGVCADSLHAPATDAELERYPFAWLDCDGALTSIPSAMELHLGARSLPAPPSEIDDLSPLVLGLQTMSTDEWRNWPSASLVRRIHADA</sequence>
<evidence type="ECO:0000313" key="1">
    <source>
        <dbReference type="EMBL" id="KAA1416331.1"/>
    </source>
</evidence>
<protein>
    <submittedName>
        <fullName evidence="1">Uncharacterized protein</fullName>
    </submittedName>
</protein>
<dbReference type="RefSeq" id="WP_149729873.1">
    <property type="nucleotide sequence ID" value="NZ_VUJV01000007.1"/>
</dbReference>
<name>A0A5B1L6K3_9ACTN</name>
<organism evidence="1 2">
    <name type="scientific">Nocardioides humilatus</name>
    <dbReference type="NCBI Taxonomy" id="2607660"/>
    <lineage>
        <taxon>Bacteria</taxon>
        <taxon>Bacillati</taxon>
        <taxon>Actinomycetota</taxon>
        <taxon>Actinomycetes</taxon>
        <taxon>Propionibacteriales</taxon>
        <taxon>Nocardioidaceae</taxon>
        <taxon>Nocardioides</taxon>
    </lineage>
</organism>
<comment type="caution">
    <text evidence="1">The sequence shown here is derived from an EMBL/GenBank/DDBJ whole genome shotgun (WGS) entry which is preliminary data.</text>
</comment>
<gene>
    <name evidence="1" type="ORF">F0U44_18570</name>
</gene>
<dbReference type="EMBL" id="VUJV01000007">
    <property type="protein sequence ID" value="KAA1416331.1"/>
    <property type="molecule type" value="Genomic_DNA"/>
</dbReference>
<reference evidence="1 2" key="1">
    <citation type="submission" date="2019-09" db="EMBL/GenBank/DDBJ databases">
        <title>Nocardioides panacisoli sp. nov., isolated from the soil of a ginseng field.</title>
        <authorList>
            <person name="Cho C."/>
        </authorList>
    </citation>
    <scope>NUCLEOTIDE SEQUENCE [LARGE SCALE GENOMIC DNA]</scope>
    <source>
        <strain evidence="1 2">BN130099</strain>
    </source>
</reference>
<accession>A0A5B1L6K3</accession>
<evidence type="ECO:0000313" key="2">
    <source>
        <dbReference type="Proteomes" id="UP000325003"/>
    </source>
</evidence>
<dbReference type="Proteomes" id="UP000325003">
    <property type="component" value="Unassembled WGS sequence"/>
</dbReference>
<dbReference type="AlphaFoldDB" id="A0A5B1L6K3"/>
<proteinExistence type="predicted"/>
<keyword evidence="2" id="KW-1185">Reference proteome</keyword>
<reference evidence="1 2" key="2">
    <citation type="submission" date="2019-09" db="EMBL/GenBank/DDBJ databases">
        <authorList>
            <person name="Jin C."/>
        </authorList>
    </citation>
    <scope>NUCLEOTIDE SEQUENCE [LARGE SCALE GENOMIC DNA]</scope>
    <source>
        <strain evidence="1 2">BN130099</strain>
    </source>
</reference>